<gene>
    <name evidence="3" type="ORF">M3M28_06245</name>
</gene>
<dbReference type="EMBL" id="CP097160">
    <property type="protein sequence ID" value="UQN16039.1"/>
    <property type="molecule type" value="Genomic_DNA"/>
</dbReference>
<dbReference type="Gene3D" id="3.30.530.20">
    <property type="match status" value="1"/>
</dbReference>
<protein>
    <submittedName>
        <fullName evidence="3">SRPBCC domain-containing protein</fullName>
    </submittedName>
</protein>
<accession>A0ABY4N1A4</accession>
<proteinExistence type="inferred from homology"/>
<reference evidence="3" key="1">
    <citation type="submission" date="2022-05" db="EMBL/GenBank/DDBJ databases">
        <title>Complete genome sequence of toluene-degrading Gulosibacter sediminis strain ACHW.36C.</title>
        <authorList>
            <person name="Wai A.C."/>
            <person name="Lai G.K."/>
            <person name="Griffin S.D."/>
            <person name="Leung F.C."/>
        </authorList>
    </citation>
    <scope>NUCLEOTIDE SEQUENCE [LARGE SCALE GENOMIC DNA]</scope>
    <source>
        <strain evidence="3">ACHW.36C</strain>
    </source>
</reference>
<dbReference type="InterPro" id="IPR023393">
    <property type="entry name" value="START-like_dom_sf"/>
</dbReference>
<organism evidence="3">
    <name type="scientific">Gulosibacter sediminis</name>
    <dbReference type="NCBI Taxonomy" id="1729695"/>
    <lineage>
        <taxon>Bacteria</taxon>
        <taxon>Bacillati</taxon>
        <taxon>Actinomycetota</taxon>
        <taxon>Actinomycetes</taxon>
        <taxon>Micrococcales</taxon>
        <taxon>Microbacteriaceae</taxon>
        <taxon>Gulosibacter</taxon>
    </lineage>
</organism>
<evidence type="ECO:0000256" key="1">
    <source>
        <dbReference type="ARBA" id="ARBA00006817"/>
    </source>
</evidence>
<dbReference type="CDD" id="cd07814">
    <property type="entry name" value="SRPBCC_CalC_Aha1-like"/>
    <property type="match status" value="1"/>
</dbReference>
<dbReference type="Pfam" id="PF08327">
    <property type="entry name" value="AHSA1"/>
    <property type="match status" value="1"/>
</dbReference>
<dbReference type="InterPro" id="IPR013538">
    <property type="entry name" value="ASHA1/2-like_C"/>
</dbReference>
<sequence length="141" mass="16130">MGYTPSLDISVRFTAPVERVWDALVDRREFATWWPDGGHIEARKGGELKLTTPRPKKKRDRMLTGKVISVDPYAQLVIDVNAQPRDLDTRLTLIFSQLKHKSRLRIIEEGSDSPTSGIILQEAREGWREVLAELDKHLAEK</sequence>
<dbReference type="SUPFAM" id="SSF55961">
    <property type="entry name" value="Bet v1-like"/>
    <property type="match status" value="1"/>
</dbReference>
<name>A0ABY4N1A4_9MICO</name>
<comment type="similarity">
    <text evidence="1">Belongs to the AHA1 family.</text>
</comment>
<evidence type="ECO:0000313" key="3">
    <source>
        <dbReference type="EMBL" id="UQN16039.1"/>
    </source>
</evidence>
<evidence type="ECO:0000259" key="2">
    <source>
        <dbReference type="Pfam" id="PF08327"/>
    </source>
</evidence>
<feature type="domain" description="Activator of Hsp90 ATPase homologue 1/2-like C-terminal" evidence="2">
    <location>
        <begin position="15"/>
        <end position="138"/>
    </location>
</feature>